<sequence length="63" mass="7616">MRCRRYNLTFETTLTATFRFARRYPGFLFFFCKPQVKPENDTQKSIIQGKKCDKGYVTVRRRV</sequence>
<accession>A0A9Q7NU87</accession>
<dbReference type="Proteomes" id="UP000282263">
    <property type="component" value="Unassembled WGS sequence"/>
</dbReference>
<reference evidence="1 2" key="1">
    <citation type="submission" date="2018-12" db="EMBL/GenBank/DDBJ databases">
        <title>The Batch Genome Submission of Enterobacter spp. strains.</title>
        <authorList>
            <person name="Wei L."/>
            <person name="Wu W."/>
            <person name="Lin J."/>
            <person name="Zhang X."/>
            <person name="Feng Y."/>
            <person name="Zong Z."/>
        </authorList>
    </citation>
    <scope>NUCLEOTIDE SEQUENCE [LARGE SCALE GENOMIC DNA]</scope>
    <source>
        <strain evidence="1 2">SCEM020047</strain>
    </source>
</reference>
<protein>
    <submittedName>
        <fullName evidence="1">Uncharacterized protein</fullName>
    </submittedName>
</protein>
<comment type="caution">
    <text evidence="1">The sequence shown here is derived from an EMBL/GenBank/DDBJ whole genome shotgun (WGS) entry which is preliminary data.</text>
</comment>
<name>A0A9Q7NU87_9ENTR</name>
<proteinExistence type="predicted"/>
<evidence type="ECO:0000313" key="1">
    <source>
        <dbReference type="EMBL" id="RTQ25952.1"/>
    </source>
</evidence>
<organism evidence="1 2">
    <name type="scientific">Enterobacter mori</name>
    <dbReference type="NCBI Taxonomy" id="539813"/>
    <lineage>
        <taxon>Bacteria</taxon>
        <taxon>Pseudomonadati</taxon>
        <taxon>Pseudomonadota</taxon>
        <taxon>Gammaproteobacteria</taxon>
        <taxon>Enterobacterales</taxon>
        <taxon>Enterobacteriaceae</taxon>
        <taxon>Enterobacter</taxon>
    </lineage>
</organism>
<dbReference type="AlphaFoldDB" id="A0A9Q7NU87"/>
<evidence type="ECO:0000313" key="2">
    <source>
        <dbReference type="Proteomes" id="UP000282263"/>
    </source>
</evidence>
<gene>
    <name evidence="1" type="ORF">EKN29_05145</name>
</gene>
<dbReference type="EMBL" id="RXPP01000004">
    <property type="protein sequence ID" value="RTQ25952.1"/>
    <property type="molecule type" value="Genomic_DNA"/>
</dbReference>